<reference evidence="2 3" key="1">
    <citation type="submission" date="2021-01" db="EMBL/GenBank/DDBJ databases">
        <title>Genomic Encyclopedia of Type Strains, Phase IV (KMG-IV): sequencing the most valuable type-strain genomes for metagenomic binning, comparative biology and taxonomic classification.</title>
        <authorList>
            <person name="Goeker M."/>
        </authorList>
    </citation>
    <scope>NUCLEOTIDE SEQUENCE [LARGE SCALE GENOMIC DNA]</scope>
    <source>
        <strain evidence="2 3">DSM 25540</strain>
    </source>
</reference>
<dbReference type="PANTHER" id="PTHR37299">
    <property type="entry name" value="TRANSCRIPTIONAL REGULATOR-RELATED"/>
    <property type="match status" value="1"/>
</dbReference>
<dbReference type="PANTHER" id="PTHR37299:SF4">
    <property type="entry name" value="TRANSCRIPTIONAL REGULATOR"/>
    <property type="match status" value="1"/>
</dbReference>
<dbReference type="Gene3D" id="2.40.50.1020">
    <property type="entry name" value="LytTr DNA-binding domain"/>
    <property type="match status" value="1"/>
</dbReference>
<proteinExistence type="predicted"/>
<dbReference type="SMART" id="SM00850">
    <property type="entry name" value="LytTR"/>
    <property type="match status" value="1"/>
</dbReference>
<keyword evidence="2" id="KW-0238">DNA-binding</keyword>
<dbReference type="PROSITE" id="PS50930">
    <property type="entry name" value="HTH_LYTTR"/>
    <property type="match status" value="1"/>
</dbReference>
<dbReference type="InterPro" id="IPR046947">
    <property type="entry name" value="LytR-like"/>
</dbReference>
<dbReference type="GO" id="GO:0003677">
    <property type="term" value="F:DNA binding"/>
    <property type="evidence" value="ECO:0007669"/>
    <property type="project" value="UniProtKB-KW"/>
</dbReference>
<sequence>MRIELDLNSKHNDTSVTIHAKEWSNQVESFIKHVHAYQEPTTQRRIIAETDDSSIVLEPKTIDYIVAEERKVFAVFAGERAEIKQKLYELEEQLASHQFIRFSKSVLGNLNQIERFEVSFNGNLCVFFKSGEKEYVSRKYVKPLRQKLLEG</sequence>
<dbReference type="Proteomes" id="UP000741863">
    <property type="component" value="Unassembled WGS sequence"/>
</dbReference>
<dbReference type="Pfam" id="PF04397">
    <property type="entry name" value="LytTR"/>
    <property type="match status" value="1"/>
</dbReference>
<comment type="caution">
    <text evidence="2">The sequence shown here is derived from an EMBL/GenBank/DDBJ whole genome shotgun (WGS) entry which is preliminary data.</text>
</comment>
<dbReference type="InterPro" id="IPR007492">
    <property type="entry name" value="LytTR_DNA-bd_dom"/>
</dbReference>
<dbReference type="EMBL" id="JAFBEC010000001">
    <property type="protein sequence ID" value="MBM7631317.1"/>
    <property type="molecule type" value="Genomic_DNA"/>
</dbReference>
<accession>A0ABS2P7M6</accession>
<organism evidence="2 3">
    <name type="scientific">Geomicrobium sediminis</name>
    <dbReference type="NCBI Taxonomy" id="1347788"/>
    <lineage>
        <taxon>Bacteria</taxon>
        <taxon>Bacillati</taxon>
        <taxon>Bacillota</taxon>
        <taxon>Bacilli</taxon>
        <taxon>Bacillales</taxon>
        <taxon>Geomicrobium</taxon>
    </lineage>
</organism>
<evidence type="ECO:0000259" key="1">
    <source>
        <dbReference type="PROSITE" id="PS50930"/>
    </source>
</evidence>
<keyword evidence="3" id="KW-1185">Reference proteome</keyword>
<feature type="domain" description="HTH LytTR-type" evidence="1">
    <location>
        <begin position="46"/>
        <end position="150"/>
    </location>
</feature>
<name>A0ABS2P7M6_9BACL</name>
<dbReference type="RefSeq" id="WP_204695471.1">
    <property type="nucleotide sequence ID" value="NZ_JAFBEC010000001.1"/>
</dbReference>
<evidence type="ECO:0000313" key="3">
    <source>
        <dbReference type="Proteomes" id="UP000741863"/>
    </source>
</evidence>
<gene>
    <name evidence="2" type="ORF">JOD17_000408</name>
</gene>
<evidence type="ECO:0000313" key="2">
    <source>
        <dbReference type="EMBL" id="MBM7631317.1"/>
    </source>
</evidence>
<protein>
    <submittedName>
        <fullName evidence="2">DNA-binding LytR/AlgR family response regulator</fullName>
    </submittedName>
</protein>